<feature type="binding site" evidence="5">
    <location>
        <position position="69"/>
    </location>
    <ligand>
        <name>FAD</name>
        <dbReference type="ChEBI" id="CHEBI:57692"/>
    </ligand>
</feature>
<feature type="binding site" evidence="5">
    <location>
        <position position="363"/>
    </location>
    <ligand>
        <name>FAD</name>
        <dbReference type="ChEBI" id="CHEBI:57692"/>
    </ligand>
</feature>
<dbReference type="Proteomes" id="UP000320773">
    <property type="component" value="Unassembled WGS sequence"/>
</dbReference>
<dbReference type="InterPro" id="IPR050097">
    <property type="entry name" value="Ferredoxin-NADP_redctase_2"/>
</dbReference>
<feature type="binding site" evidence="5">
    <location>
        <position position="157"/>
    </location>
    <ligand>
        <name>FAD</name>
        <dbReference type="ChEBI" id="CHEBI:57692"/>
    </ligand>
</feature>
<comment type="similarity">
    <text evidence="5">Belongs to the ferredoxin--NADP reductase type 2 family.</text>
</comment>
<organism evidence="7 8">
    <name type="scientific">Flavobacterium branchiophilum</name>
    <dbReference type="NCBI Taxonomy" id="55197"/>
    <lineage>
        <taxon>Bacteria</taxon>
        <taxon>Pseudomonadati</taxon>
        <taxon>Bacteroidota</taxon>
        <taxon>Flavobacteriia</taxon>
        <taxon>Flavobacteriales</taxon>
        <taxon>Flavobacteriaceae</taxon>
        <taxon>Flavobacterium</taxon>
    </lineage>
</organism>
<feature type="domain" description="FAD/NAD(P)-binding" evidence="6">
    <location>
        <begin position="41"/>
        <end position="327"/>
    </location>
</feature>
<comment type="subunit">
    <text evidence="5">Homodimer.</text>
</comment>
<keyword evidence="1 5" id="KW-0285">Flavoprotein</keyword>
<evidence type="ECO:0000259" key="6">
    <source>
        <dbReference type="Pfam" id="PF07992"/>
    </source>
</evidence>
<keyword evidence="2 5" id="KW-0274">FAD</keyword>
<feature type="binding site" evidence="5">
    <location>
        <position position="122"/>
    </location>
    <ligand>
        <name>FAD</name>
        <dbReference type="ChEBI" id="CHEBI:57692"/>
    </ligand>
</feature>
<evidence type="ECO:0000256" key="4">
    <source>
        <dbReference type="ARBA" id="ARBA00023002"/>
    </source>
</evidence>
<dbReference type="AlphaFoldDB" id="A0A543G1I8"/>
<dbReference type="EC" id="1.18.1.2" evidence="5"/>
<dbReference type="Gene3D" id="3.50.50.60">
    <property type="entry name" value="FAD/NAD(P)-binding domain"/>
    <property type="match status" value="2"/>
</dbReference>
<name>A0A543G1I8_9FLAO</name>
<dbReference type="PRINTS" id="PR00469">
    <property type="entry name" value="PNDRDTASEII"/>
</dbReference>
<evidence type="ECO:0000313" key="7">
    <source>
        <dbReference type="EMBL" id="TQM39953.1"/>
    </source>
</evidence>
<comment type="caution">
    <text evidence="7">The sequence shown here is derived from an EMBL/GenBank/DDBJ whole genome shotgun (WGS) entry which is preliminary data.</text>
</comment>
<dbReference type="GO" id="GO:0050661">
    <property type="term" value="F:NADP binding"/>
    <property type="evidence" value="ECO:0007669"/>
    <property type="project" value="UniProtKB-UniRule"/>
</dbReference>
<feature type="binding site" evidence="5">
    <location>
        <position position="50"/>
    </location>
    <ligand>
        <name>FAD</name>
        <dbReference type="ChEBI" id="CHEBI:57692"/>
    </ligand>
</feature>
<protein>
    <recommendedName>
        <fullName evidence="5">Ferredoxin--NADP reductase</fullName>
        <shortName evidence="5">FNR</shortName>
        <shortName evidence="5">Fd-NADP(+) reductase</shortName>
        <ecNumber evidence="5">1.18.1.2</ecNumber>
    </recommendedName>
</protein>
<dbReference type="InterPro" id="IPR036188">
    <property type="entry name" value="FAD/NAD-bd_sf"/>
</dbReference>
<dbReference type="InterPro" id="IPR023753">
    <property type="entry name" value="FAD/NAD-binding_dom"/>
</dbReference>
<dbReference type="GO" id="GO:0004324">
    <property type="term" value="F:ferredoxin-NADP+ reductase activity"/>
    <property type="evidence" value="ECO:0007669"/>
    <property type="project" value="UniProtKB-UniRule"/>
</dbReference>
<sequence length="386" mass="42675">MKLNILMVQKVKQWLTQLIGITNKKKYNNKRIKLNSMIKTDILIIGAGPTGLFAVFEAGLLKLKCHVLDALPQPGGQLSELYPKKPIYDIPGFPEVLAGDLVDNLMEQIKQFEPGFTLGERAETIEKQEDGTFIVTSNAGTQFHTPVVAIAGGLGSFEPRKPLIENIEFYEDKGVKYFIKNPEEFRNKRVVIAGGGDSALDWSIFLADVATEVTLIHRRNEFRGALDSVEKVQELKNEGKIRMITPAEVVGVNGTNHVESIVLDEDGVQRSIETDYFIPLFGLTPKLGPIADWGLEIEKNAIKVNNALDYQTNIPGIFAIGDVNTYPGKLKLILCGFHEATLMCQAAYQIINPGKRYVLKYTTVSGVDGFDGTRKEAPKAVVKAII</sequence>
<dbReference type="PRINTS" id="PR00368">
    <property type="entry name" value="FADPNR"/>
</dbReference>
<feature type="binding site" evidence="5">
    <location>
        <position position="82"/>
    </location>
    <ligand>
        <name>FAD</name>
        <dbReference type="ChEBI" id="CHEBI:57692"/>
    </ligand>
</feature>
<feature type="binding site" evidence="5">
    <location>
        <position position="77"/>
    </location>
    <ligand>
        <name>FAD</name>
        <dbReference type="ChEBI" id="CHEBI:57692"/>
    </ligand>
</feature>
<dbReference type="PANTHER" id="PTHR48105">
    <property type="entry name" value="THIOREDOXIN REDUCTASE 1-RELATED-RELATED"/>
    <property type="match status" value="1"/>
</dbReference>
<evidence type="ECO:0000256" key="5">
    <source>
        <dbReference type="HAMAP-Rule" id="MF_01685"/>
    </source>
</evidence>
<dbReference type="EMBL" id="VFPJ01000001">
    <property type="protein sequence ID" value="TQM39953.1"/>
    <property type="molecule type" value="Genomic_DNA"/>
</dbReference>
<evidence type="ECO:0000313" key="8">
    <source>
        <dbReference type="Proteomes" id="UP000320773"/>
    </source>
</evidence>
<gene>
    <name evidence="7" type="ORF">BC670_0804</name>
</gene>
<dbReference type="HAMAP" id="MF_01685">
    <property type="entry name" value="FENR2"/>
    <property type="match status" value="1"/>
</dbReference>
<reference evidence="7 8" key="1">
    <citation type="submission" date="2019-06" db="EMBL/GenBank/DDBJ databases">
        <title>Genomic Encyclopedia of Archaeal and Bacterial Type Strains, Phase II (KMG-II): from individual species to whole genera.</title>
        <authorList>
            <person name="Goeker M."/>
        </authorList>
    </citation>
    <scope>NUCLEOTIDE SEQUENCE [LARGE SCALE GENOMIC DNA]</scope>
    <source>
        <strain evidence="7 8">DSM 24789</strain>
    </source>
</reference>
<feature type="binding site" evidence="5">
    <location>
        <position position="322"/>
    </location>
    <ligand>
        <name>FAD</name>
        <dbReference type="ChEBI" id="CHEBI:57692"/>
    </ligand>
</feature>
<dbReference type="InterPro" id="IPR022890">
    <property type="entry name" value="Fd--NADP_Rdtase_type_2"/>
</dbReference>
<accession>A0A543G1I8</accession>
<dbReference type="SUPFAM" id="SSF51905">
    <property type="entry name" value="FAD/NAD(P)-binding domain"/>
    <property type="match status" value="1"/>
</dbReference>
<comment type="catalytic activity">
    <reaction evidence="5">
        <text>2 reduced [2Fe-2S]-[ferredoxin] + NADP(+) + H(+) = 2 oxidized [2Fe-2S]-[ferredoxin] + NADPH</text>
        <dbReference type="Rhea" id="RHEA:20125"/>
        <dbReference type="Rhea" id="RHEA-COMP:10000"/>
        <dbReference type="Rhea" id="RHEA-COMP:10001"/>
        <dbReference type="ChEBI" id="CHEBI:15378"/>
        <dbReference type="ChEBI" id="CHEBI:33737"/>
        <dbReference type="ChEBI" id="CHEBI:33738"/>
        <dbReference type="ChEBI" id="CHEBI:57783"/>
        <dbReference type="ChEBI" id="CHEBI:58349"/>
        <dbReference type="EC" id="1.18.1.2"/>
    </reaction>
</comment>
<dbReference type="Pfam" id="PF07992">
    <property type="entry name" value="Pyr_redox_2"/>
    <property type="match status" value="1"/>
</dbReference>
<keyword evidence="3 5" id="KW-0521">NADP</keyword>
<dbReference type="GO" id="GO:0050660">
    <property type="term" value="F:flavin adenine dinucleotide binding"/>
    <property type="evidence" value="ECO:0007669"/>
    <property type="project" value="UniProtKB-UniRule"/>
</dbReference>
<evidence type="ECO:0000256" key="3">
    <source>
        <dbReference type="ARBA" id="ARBA00022857"/>
    </source>
</evidence>
<evidence type="ECO:0000256" key="1">
    <source>
        <dbReference type="ARBA" id="ARBA00022630"/>
    </source>
</evidence>
<proteinExistence type="inferred from homology"/>
<comment type="cofactor">
    <cofactor evidence="5">
        <name>FAD</name>
        <dbReference type="ChEBI" id="CHEBI:57692"/>
    </cofactor>
    <text evidence="5">Binds 1 FAD per subunit.</text>
</comment>
<keyword evidence="4 5" id="KW-0560">Oxidoreductase</keyword>
<evidence type="ECO:0000256" key="2">
    <source>
        <dbReference type="ARBA" id="ARBA00022827"/>
    </source>
</evidence>